<sequence>MPEATHRAADVYGIGRELPLNYVSRKEVDEYFVANLTRDKHVIIYGSSKQGKTSLRKSRLQDNDYIVIHCSNKWSIADLHAAILKKVGYEVTQANTKTTTGRNKISAGFTATLQVVGINLGGEKEKEIADSKTTAPLELDPEDVNDIIGALSGFKKYIVLEDFHYLSIETQKDFSVALKAFHEQSAICFIIVGVWLEEGRLTVYNGDLTGRIVGVNADKWTKEELYEVISSGEALLNIEFSQAFKDAVIAGSLDSVYIVQEACHQACVAKAIHFTQDNQLSEVGSDLDVPSIIRQVVNQQTGRYNSFITLFASGFQETALQMYKWLLYPVLTSDTKTLETGLTYRSMRDILRQHHPEGAALNIGNLTQALQSTASLQVKKDIKPIVLDYDQTNLKLNVVDRGFLIWLANQDRKDLLELADLPLPA</sequence>
<dbReference type="RefSeq" id="WP_345302969.1">
    <property type="nucleotide sequence ID" value="NZ_BAABJE010000007.1"/>
</dbReference>
<accession>A0ABP9BAB5</accession>
<proteinExistence type="predicted"/>
<keyword evidence="2" id="KW-1185">Reference proteome</keyword>
<evidence type="ECO:0000313" key="1">
    <source>
        <dbReference type="EMBL" id="GAA4792801.1"/>
    </source>
</evidence>
<dbReference type="EMBL" id="BAABJE010000007">
    <property type="protein sequence ID" value="GAA4792801.1"/>
    <property type="molecule type" value="Genomic_DNA"/>
</dbReference>
<name>A0ABP9BAB5_9GAMM</name>
<reference evidence="2" key="1">
    <citation type="journal article" date="2019" name="Int. J. Syst. Evol. Microbiol.">
        <title>The Global Catalogue of Microorganisms (GCM) 10K type strain sequencing project: providing services to taxonomists for standard genome sequencing and annotation.</title>
        <authorList>
            <consortium name="The Broad Institute Genomics Platform"/>
            <consortium name="The Broad Institute Genome Sequencing Center for Infectious Disease"/>
            <person name="Wu L."/>
            <person name="Ma J."/>
        </authorList>
    </citation>
    <scope>NUCLEOTIDE SEQUENCE [LARGE SCALE GENOMIC DNA]</scope>
    <source>
        <strain evidence="2">JCM 18204</strain>
    </source>
</reference>
<dbReference type="Gene3D" id="3.40.50.300">
    <property type="entry name" value="P-loop containing nucleotide triphosphate hydrolases"/>
    <property type="match status" value="1"/>
</dbReference>
<evidence type="ECO:0008006" key="3">
    <source>
        <dbReference type="Google" id="ProtNLM"/>
    </source>
</evidence>
<dbReference type="SUPFAM" id="SSF52540">
    <property type="entry name" value="P-loop containing nucleoside triphosphate hydrolases"/>
    <property type="match status" value="1"/>
</dbReference>
<dbReference type="Proteomes" id="UP001499959">
    <property type="component" value="Unassembled WGS sequence"/>
</dbReference>
<comment type="caution">
    <text evidence="1">The sequence shown here is derived from an EMBL/GenBank/DDBJ whole genome shotgun (WGS) entry which is preliminary data.</text>
</comment>
<organism evidence="1 2">
    <name type="scientific">Lysobacter hankyongensis</name>
    <dbReference type="NCBI Taxonomy" id="1176535"/>
    <lineage>
        <taxon>Bacteria</taxon>
        <taxon>Pseudomonadati</taxon>
        <taxon>Pseudomonadota</taxon>
        <taxon>Gammaproteobacteria</taxon>
        <taxon>Lysobacterales</taxon>
        <taxon>Lysobacteraceae</taxon>
        <taxon>Lysobacter</taxon>
    </lineage>
</organism>
<dbReference type="InterPro" id="IPR027417">
    <property type="entry name" value="P-loop_NTPase"/>
</dbReference>
<protein>
    <recommendedName>
        <fullName evidence="3">ATP-binding protein</fullName>
    </recommendedName>
</protein>
<gene>
    <name evidence="1" type="ORF">GCM10023307_17860</name>
</gene>
<evidence type="ECO:0000313" key="2">
    <source>
        <dbReference type="Proteomes" id="UP001499959"/>
    </source>
</evidence>